<dbReference type="EMBL" id="JACRYL010000001">
    <property type="protein sequence ID" value="MBC6108909.1"/>
    <property type="molecule type" value="Genomic_DNA"/>
</dbReference>
<dbReference type="PROSITE" id="PS51257">
    <property type="entry name" value="PROKAR_LIPOPROTEIN"/>
    <property type="match status" value="1"/>
</dbReference>
<dbReference type="InterPro" id="IPR000866">
    <property type="entry name" value="AhpC/TSA"/>
</dbReference>
<dbReference type="PANTHER" id="PTHR42852:SF6">
    <property type="entry name" value="THIOL:DISULFIDE INTERCHANGE PROTEIN DSBE"/>
    <property type="match status" value="1"/>
</dbReference>
<evidence type="ECO:0000256" key="4">
    <source>
        <dbReference type="ARBA" id="ARBA00023284"/>
    </source>
</evidence>
<dbReference type="InterPro" id="IPR036249">
    <property type="entry name" value="Thioredoxin-like_sf"/>
</dbReference>
<comment type="caution">
    <text evidence="6">The sequence shown here is derived from an EMBL/GenBank/DDBJ whole genome shotgun (WGS) entry which is preliminary data.</text>
</comment>
<gene>
    <name evidence="6" type="ORF">H7U22_00595</name>
</gene>
<organism evidence="6 7">
    <name type="scientific">Pedobacter fastidiosus</name>
    <dbReference type="NCBI Taxonomy" id="2765361"/>
    <lineage>
        <taxon>Bacteria</taxon>
        <taxon>Pseudomonadati</taxon>
        <taxon>Bacteroidota</taxon>
        <taxon>Sphingobacteriia</taxon>
        <taxon>Sphingobacteriales</taxon>
        <taxon>Sphingobacteriaceae</taxon>
        <taxon>Pedobacter</taxon>
    </lineage>
</organism>
<evidence type="ECO:0000256" key="2">
    <source>
        <dbReference type="ARBA" id="ARBA00022748"/>
    </source>
</evidence>
<dbReference type="PROSITE" id="PS51352">
    <property type="entry name" value="THIOREDOXIN_2"/>
    <property type="match status" value="1"/>
</dbReference>
<dbReference type="InterPro" id="IPR050553">
    <property type="entry name" value="Thioredoxin_ResA/DsbE_sf"/>
</dbReference>
<evidence type="ECO:0000313" key="7">
    <source>
        <dbReference type="Proteomes" id="UP000652755"/>
    </source>
</evidence>
<evidence type="ECO:0000256" key="3">
    <source>
        <dbReference type="ARBA" id="ARBA00023157"/>
    </source>
</evidence>
<feature type="domain" description="Thioredoxin" evidence="5">
    <location>
        <begin position="233"/>
        <end position="370"/>
    </location>
</feature>
<proteinExistence type="predicted"/>
<dbReference type="Proteomes" id="UP000652755">
    <property type="component" value="Unassembled WGS sequence"/>
</dbReference>
<evidence type="ECO:0000313" key="6">
    <source>
        <dbReference type="EMBL" id="MBC6108909.1"/>
    </source>
</evidence>
<dbReference type="Pfam" id="PF00578">
    <property type="entry name" value="AhpC-TSA"/>
    <property type="match status" value="1"/>
</dbReference>
<dbReference type="PANTHER" id="PTHR42852">
    <property type="entry name" value="THIOL:DISULFIDE INTERCHANGE PROTEIN DSBE"/>
    <property type="match status" value="1"/>
</dbReference>
<dbReference type="Gene3D" id="3.40.30.10">
    <property type="entry name" value="Glutaredoxin"/>
    <property type="match status" value="1"/>
</dbReference>
<sequence>MKKHPYLALFVVCIVSSCKPDVANFSAKTKNFGQNAVIEISNGNSGQVLRLENITNSNQSFKVNYPVVGYASLKTKDGGNEKSYWIYLDKDNYELTLDAQNGGVYPIKNSTSTEGKELIEFYKISDHVSKDLVDSLEVAQKEMEFINPDNAEQKARNLDRWTEKKILLNIEIIKNFAKKYPDSELPILLLDKLGRVDINPLDYKLVYDGLSERVKESKQGKSLKQEIDQSTQMMVGSKMPAIEGENLRGEKFDAKKILKKVNLFICWTSYNTKTRRDNPELVRLYEDYKNKDVEFIGVSYDKKKDWWQNVIQDDKLTWPQYSDLKGAKSPNAKNLSNYSIPYLFLTDKTGKVLMNDLTLDFLEAEINKNL</sequence>
<keyword evidence="3" id="KW-1015">Disulfide bond</keyword>
<protein>
    <submittedName>
        <fullName evidence="6">TlpA family protein disulfide reductase</fullName>
    </submittedName>
</protein>
<keyword evidence="7" id="KW-1185">Reference proteome</keyword>
<evidence type="ECO:0000256" key="1">
    <source>
        <dbReference type="ARBA" id="ARBA00004196"/>
    </source>
</evidence>
<dbReference type="RefSeq" id="WP_187069400.1">
    <property type="nucleotide sequence ID" value="NZ_JACRYL010000001.1"/>
</dbReference>
<dbReference type="InterPro" id="IPR013766">
    <property type="entry name" value="Thioredoxin_domain"/>
</dbReference>
<reference evidence="6 7" key="1">
    <citation type="submission" date="2020-08" db="EMBL/GenBank/DDBJ databases">
        <authorList>
            <person name="Sun Q."/>
            <person name="Inoue M."/>
        </authorList>
    </citation>
    <scope>NUCLEOTIDE SEQUENCE [LARGE SCALE GENOMIC DNA]</scope>
    <source>
        <strain evidence="6 7">CCM 8938</strain>
    </source>
</reference>
<name>A0ABR7KLQ9_9SPHI</name>
<accession>A0ABR7KLQ9</accession>
<keyword evidence="4" id="KW-0676">Redox-active center</keyword>
<keyword evidence="2" id="KW-0201">Cytochrome c-type biogenesis</keyword>
<dbReference type="SUPFAM" id="SSF52833">
    <property type="entry name" value="Thioredoxin-like"/>
    <property type="match status" value="1"/>
</dbReference>
<dbReference type="CDD" id="cd02966">
    <property type="entry name" value="TlpA_like_family"/>
    <property type="match status" value="1"/>
</dbReference>
<comment type="subcellular location">
    <subcellularLocation>
        <location evidence="1">Cell envelope</location>
    </subcellularLocation>
</comment>
<evidence type="ECO:0000259" key="5">
    <source>
        <dbReference type="PROSITE" id="PS51352"/>
    </source>
</evidence>